<dbReference type="InterPro" id="IPR051325">
    <property type="entry name" value="Nudix_hydrolase_domain"/>
</dbReference>
<reference evidence="4" key="1">
    <citation type="submission" date="2021-03" db="EMBL/GenBank/DDBJ databases">
        <title>Revisited historic fungal species revealed as producer of novel bioactive compounds through whole genome sequencing and comparative genomics.</title>
        <authorList>
            <person name="Vignolle G.A."/>
            <person name="Hochenegger N."/>
            <person name="Mach R.L."/>
            <person name="Mach-Aigner A.R."/>
            <person name="Javad Rahimi M."/>
            <person name="Salim K.A."/>
            <person name="Chan C.M."/>
            <person name="Lim L.B.L."/>
            <person name="Cai F."/>
            <person name="Druzhinina I.S."/>
            <person name="U'Ren J.M."/>
            <person name="Derntl C."/>
        </authorList>
    </citation>
    <scope>NUCLEOTIDE SEQUENCE</scope>
    <source>
        <strain evidence="4">TUCIM 5799</strain>
    </source>
</reference>
<dbReference type="Gene3D" id="1.10.720.30">
    <property type="entry name" value="SAP domain"/>
    <property type="match status" value="1"/>
</dbReference>
<dbReference type="Pfam" id="PF00293">
    <property type="entry name" value="NUDIX"/>
    <property type="match status" value="1"/>
</dbReference>
<dbReference type="InterPro" id="IPR036361">
    <property type="entry name" value="SAP_dom_sf"/>
</dbReference>
<evidence type="ECO:0000256" key="2">
    <source>
        <dbReference type="SAM" id="MobiDB-lite"/>
    </source>
</evidence>
<proteinExistence type="predicted"/>
<evidence type="ECO:0000313" key="4">
    <source>
        <dbReference type="EMBL" id="KAI1879745.1"/>
    </source>
</evidence>
<dbReference type="AlphaFoldDB" id="A0A9P9WVD1"/>
<sequence>MAPPPNLPNLIRPSIIPKKAAGPLPKDLHTVPSVDHEELDLRWSVESLRLELRHRGLSEEGNKVDLWRRLQLRLDQERAREARDEAAIDAFIAAADASAAPAAAAFAAPAAAPAAATATAPAPVPTSDDDHRAHELADRPAPHADLPRQDLNLADSVLMAQFVAAASTLKGMDMKTDPDGVDKALQDALALADRVTASQIVHIDAQRALDAVNDVHQQRALARRPASGLGLPQSEVDRMVSRMVKDTRAIDAMIRRFLPGSTPPRVPQPGNARSGSPQPSIPQLLPPVVPAACSRCHGAMIHLGDRAAGMALLRRIVKDGPLMIVLQQRHDRTWTIPGGISDVGEATLGTAMREAREECGITDHQYRMCHNVSPYMDVHPLADGRAWSFTTYFAHVIDPEFHPAVTDGESVAMEWRDVEEVAALPLHPGMALSWPDVKARIYACRIR</sequence>
<dbReference type="GO" id="GO:0004081">
    <property type="term" value="F:bis(5'-nucleosyl)-tetraphosphatase (asymmetrical) activity"/>
    <property type="evidence" value="ECO:0007669"/>
    <property type="project" value="TreeGrafter"/>
</dbReference>
<dbReference type="PROSITE" id="PS51462">
    <property type="entry name" value="NUDIX"/>
    <property type="match status" value="1"/>
</dbReference>
<dbReference type="PANTHER" id="PTHR21340:SF0">
    <property type="entry name" value="BIS(5'-NUCLEOSYL)-TETRAPHOSPHATASE [ASYMMETRICAL]"/>
    <property type="match status" value="1"/>
</dbReference>
<dbReference type="PANTHER" id="PTHR21340">
    <property type="entry name" value="DIADENOSINE 5,5-P1,P4-TETRAPHOSPHATE PYROPHOSPHOHYDROLASE MUTT"/>
    <property type="match status" value="1"/>
</dbReference>
<dbReference type="InterPro" id="IPR000086">
    <property type="entry name" value="NUDIX_hydrolase_dom"/>
</dbReference>
<dbReference type="EMBL" id="JAFIMR010000004">
    <property type="protein sequence ID" value="KAI1879745.1"/>
    <property type="molecule type" value="Genomic_DNA"/>
</dbReference>
<dbReference type="GO" id="GO:0006167">
    <property type="term" value="P:AMP biosynthetic process"/>
    <property type="evidence" value="ECO:0007669"/>
    <property type="project" value="TreeGrafter"/>
</dbReference>
<dbReference type="GO" id="GO:0006754">
    <property type="term" value="P:ATP biosynthetic process"/>
    <property type="evidence" value="ECO:0007669"/>
    <property type="project" value="TreeGrafter"/>
</dbReference>
<organism evidence="4 5">
    <name type="scientific">Neoarthrinium moseri</name>
    <dbReference type="NCBI Taxonomy" id="1658444"/>
    <lineage>
        <taxon>Eukaryota</taxon>
        <taxon>Fungi</taxon>
        <taxon>Dikarya</taxon>
        <taxon>Ascomycota</taxon>
        <taxon>Pezizomycotina</taxon>
        <taxon>Sordariomycetes</taxon>
        <taxon>Xylariomycetidae</taxon>
        <taxon>Amphisphaeriales</taxon>
        <taxon>Apiosporaceae</taxon>
        <taxon>Neoarthrinium</taxon>
    </lineage>
</organism>
<evidence type="ECO:0000313" key="5">
    <source>
        <dbReference type="Proteomes" id="UP000829685"/>
    </source>
</evidence>
<feature type="domain" description="Nudix hydrolase" evidence="3">
    <location>
        <begin position="303"/>
        <end position="439"/>
    </location>
</feature>
<dbReference type="InterPro" id="IPR020084">
    <property type="entry name" value="NUDIX_hydrolase_CS"/>
</dbReference>
<dbReference type="Gene3D" id="3.90.79.10">
    <property type="entry name" value="Nucleoside Triphosphate Pyrophosphohydrolase"/>
    <property type="match status" value="1"/>
</dbReference>
<dbReference type="InterPro" id="IPR015797">
    <property type="entry name" value="NUDIX_hydrolase-like_dom_sf"/>
</dbReference>
<evidence type="ECO:0000259" key="3">
    <source>
        <dbReference type="PROSITE" id="PS51462"/>
    </source>
</evidence>
<keyword evidence="1" id="KW-0378">Hydrolase</keyword>
<evidence type="ECO:0000256" key="1">
    <source>
        <dbReference type="ARBA" id="ARBA00022801"/>
    </source>
</evidence>
<accession>A0A9P9WVD1</accession>
<comment type="caution">
    <text evidence="4">The sequence shown here is derived from an EMBL/GenBank/DDBJ whole genome shotgun (WGS) entry which is preliminary data.</text>
</comment>
<dbReference type="OrthoDB" id="206213at2759"/>
<feature type="region of interest" description="Disordered" evidence="2">
    <location>
        <begin position="257"/>
        <end position="281"/>
    </location>
</feature>
<protein>
    <recommendedName>
        <fullName evidence="3">Nudix hydrolase domain-containing protein</fullName>
    </recommendedName>
</protein>
<keyword evidence="5" id="KW-1185">Reference proteome</keyword>
<name>A0A9P9WVD1_9PEZI</name>
<dbReference type="PROSITE" id="PS00893">
    <property type="entry name" value="NUDIX_BOX"/>
    <property type="match status" value="1"/>
</dbReference>
<dbReference type="SUPFAM" id="SSF55811">
    <property type="entry name" value="Nudix"/>
    <property type="match status" value="1"/>
</dbReference>
<gene>
    <name evidence="4" type="ORF">JX265_002699</name>
</gene>
<dbReference type="Proteomes" id="UP000829685">
    <property type="component" value="Unassembled WGS sequence"/>
</dbReference>